<sequence length="142" mass="16351">MGGGRNLHDIGLENLRFGIVEQAVNDYFSLLAGFITPTTDCNITELERFFYSDWFSVLCKLEPDYIIENLKRKAKKMILKYTVSKQKGSSRYYVHEVGSKEPIPGTLGTKKQALHRAAKMNDLDYKDYMRVRRRDGASCDKD</sequence>
<organism evidence="1 2">
    <name type="scientific">Enterocloster bolteae</name>
    <dbReference type="NCBI Taxonomy" id="208479"/>
    <lineage>
        <taxon>Bacteria</taxon>
        <taxon>Bacillati</taxon>
        <taxon>Bacillota</taxon>
        <taxon>Clostridia</taxon>
        <taxon>Lachnospirales</taxon>
        <taxon>Lachnospiraceae</taxon>
        <taxon>Enterocloster</taxon>
    </lineage>
</organism>
<proteinExistence type="predicted"/>
<dbReference type="EMBL" id="QSHZ01000002">
    <property type="protein sequence ID" value="RHC58314.1"/>
    <property type="molecule type" value="Genomic_DNA"/>
</dbReference>
<protein>
    <submittedName>
        <fullName evidence="1">Uncharacterized protein</fullName>
    </submittedName>
</protein>
<evidence type="ECO:0000313" key="1">
    <source>
        <dbReference type="EMBL" id="RHC58314.1"/>
    </source>
</evidence>
<accession>A0A414B027</accession>
<name>A0A414B027_9FIRM</name>
<comment type="caution">
    <text evidence="1">The sequence shown here is derived from an EMBL/GenBank/DDBJ whole genome shotgun (WGS) entry which is preliminary data.</text>
</comment>
<gene>
    <name evidence="1" type="ORF">DW839_01810</name>
</gene>
<evidence type="ECO:0000313" key="2">
    <source>
        <dbReference type="Proteomes" id="UP000283975"/>
    </source>
</evidence>
<dbReference type="AlphaFoldDB" id="A0A414B027"/>
<reference evidence="1 2" key="1">
    <citation type="submission" date="2018-08" db="EMBL/GenBank/DDBJ databases">
        <title>A genome reference for cultivated species of the human gut microbiota.</title>
        <authorList>
            <person name="Zou Y."/>
            <person name="Xue W."/>
            <person name="Luo G."/>
        </authorList>
    </citation>
    <scope>NUCLEOTIDE SEQUENCE [LARGE SCALE GENOMIC DNA]</scope>
    <source>
        <strain evidence="1 2">AM35-14</strain>
    </source>
</reference>
<dbReference type="Proteomes" id="UP000283975">
    <property type="component" value="Unassembled WGS sequence"/>
</dbReference>